<evidence type="ECO:0000256" key="7">
    <source>
        <dbReference type="ARBA" id="ARBA00022842"/>
    </source>
</evidence>
<dbReference type="GO" id="GO:0015095">
    <property type="term" value="F:magnesium ion transmembrane transporter activity"/>
    <property type="evidence" value="ECO:0007669"/>
    <property type="project" value="TreeGrafter"/>
</dbReference>
<comment type="subcellular location">
    <subcellularLocation>
        <location evidence="1">Cell membrane</location>
        <topology evidence="1">Multi-pass membrane protein</topology>
    </subcellularLocation>
</comment>
<keyword evidence="4" id="KW-1003">Cell membrane</keyword>
<evidence type="ECO:0000256" key="4">
    <source>
        <dbReference type="ARBA" id="ARBA00022475"/>
    </source>
</evidence>
<dbReference type="GO" id="GO:0005886">
    <property type="term" value="C:plasma membrane"/>
    <property type="evidence" value="ECO:0007669"/>
    <property type="project" value="UniProtKB-SubCell"/>
</dbReference>
<dbReference type="GeneID" id="92379947"/>
<feature type="compositionally biased region" description="Basic residues" evidence="11">
    <location>
        <begin position="91"/>
        <end position="106"/>
    </location>
</feature>
<keyword evidence="14" id="KW-1185">Reference proteome</keyword>
<dbReference type="InterPro" id="IPR045861">
    <property type="entry name" value="CorA_cytoplasmic_dom"/>
</dbReference>
<comment type="similarity">
    <text evidence="2">Belongs to the CorA metal ion transporter (MIT) (TC 1.A.35) family.</text>
</comment>
<evidence type="ECO:0000256" key="6">
    <source>
        <dbReference type="ARBA" id="ARBA00022692"/>
    </source>
</evidence>
<reference evidence="13" key="1">
    <citation type="submission" date="2016-09" db="EMBL/GenBank/DDBJ databases">
        <authorList>
            <person name="Hebert L."/>
            <person name="Moumen B."/>
        </authorList>
    </citation>
    <scope>NUCLEOTIDE SEQUENCE [LARGE SCALE GENOMIC DNA]</scope>
    <source>
        <strain evidence="13">OVI</strain>
    </source>
</reference>
<name>A0A1G4I858_TRYEQ</name>
<dbReference type="GO" id="GO:0000287">
    <property type="term" value="F:magnesium ion binding"/>
    <property type="evidence" value="ECO:0007669"/>
    <property type="project" value="TreeGrafter"/>
</dbReference>
<evidence type="ECO:0000256" key="9">
    <source>
        <dbReference type="ARBA" id="ARBA00023065"/>
    </source>
</evidence>
<dbReference type="CDD" id="cd12832">
    <property type="entry name" value="TmCorA-like_u3"/>
    <property type="match status" value="1"/>
</dbReference>
<evidence type="ECO:0000256" key="11">
    <source>
        <dbReference type="SAM" id="MobiDB-lite"/>
    </source>
</evidence>
<keyword evidence="5" id="KW-0997">Cell inner membrane</keyword>
<keyword evidence="10 12" id="KW-0472">Membrane</keyword>
<sequence>MSGSLNVEQGPREASPGSATLLDSPAATGMSTRHAEQVVQSIKVLYELHKSGALSLEEFNAAKQQILFPPHSLLSVSGRSSEVGHAEYVRSRHIKKRENRGSKRGSSHWSSTSSSSSSISTVSNFMVAPRPRVWLPLVDEGSGDGVNHDAVMKEELDEGFLSGPVDKAGYYSLRSRTLSQDRGRPCAPPSSNGHGSNLKRYGTFRPPWPVVIGDTSIPKESVRAPMLPINQVFVEYFNCRGERGQTFSSVELKEHQLRPPLFLHKRFATGQRERVPEALSTLAHTQELVPSESAVLHEEYPAAEPPDAPSVSGNSSLELCLNWYWVDMVGRDPSEVMYKNALRHLTKQFDIAESFLLDREHPLVLPQICSSPEDPSQFLICLRVATAKIALDDDSVKELTNRWILVVDLKRKVVITIHRMDSSYIANMRYHWKSLMERSDISFEEFLVRIMHDAVCTYTSHLIAHSDILEKCEAKLFVSSRRGTNNVPGTEYSASKQHAEGRIFSLFVDGSSSPFLLKLMDTKNKEPMDKGLMNIFLYHLHRRASVHHRVLNMTRVVLSESFTKLGLCSKEYADEMCVHCIELIDRALEICDDAKTLLDMHISLQSFRTNELMALLTKFSAFFTPSSFLAAVYGMNFPHIPELQWAWGYPCYWLACIVACVLIYLYMYRRGLLE</sequence>
<keyword evidence="3" id="KW-0813">Transport</keyword>
<dbReference type="FunFam" id="1.20.58.340:FF:000001">
    <property type="entry name" value="Magnesium transport protein CorA"/>
    <property type="match status" value="1"/>
</dbReference>
<proteinExistence type="inferred from homology"/>
<protein>
    <submittedName>
        <fullName evidence="13">Cation transporter, putative</fullName>
    </submittedName>
</protein>
<dbReference type="GO" id="GO:0015087">
    <property type="term" value="F:cobalt ion transmembrane transporter activity"/>
    <property type="evidence" value="ECO:0007669"/>
    <property type="project" value="TreeGrafter"/>
</dbReference>
<dbReference type="EMBL" id="CZPT02000860">
    <property type="protein sequence ID" value="SCU67955.1"/>
    <property type="molecule type" value="Genomic_DNA"/>
</dbReference>
<feature type="transmembrane region" description="Helical" evidence="12">
    <location>
        <begin position="647"/>
        <end position="668"/>
    </location>
</feature>
<dbReference type="Gene3D" id="1.20.58.340">
    <property type="entry name" value="Magnesium transport protein CorA, transmembrane region"/>
    <property type="match status" value="1"/>
</dbReference>
<dbReference type="RefSeq" id="XP_067079201.1">
    <property type="nucleotide sequence ID" value="XM_067223100.1"/>
</dbReference>
<dbReference type="InterPro" id="IPR045863">
    <property type="entry name" value="CorA_TM1_TM2"/>
</dbReference>
<organism evidence="13 14">
    <name type="scientific">Trypanosoma equiperdum</name>
    <dbReference type="NCBI Taxonomy" id="5694"/>
    <lineage>
        <taxon>Eukaryota</taxon>
        <taxon>Discoba</taxon>
        <taxon>Euglenozoa</taxon>
        <taxon>Kinetoplastea</taxon>
        <taxon>Metakinetoplastina</taxon>
        <taxon>Trypanosomatida</taxon>
        <taxon>Trypanosomatidae</taxon>
        <taxon>Trypanosoma</taxon>
    </lineage>
</organism>
<evidence type="ECO:0000256" key="12">
    <source>
        <dbReference type="SAM" id="Phobius"/>
    </source>
</evidence>
<dbReference type="GO" id="GO:0050897">
    <property type="term" value="F:cobalt ion binding"/>
    <property type="evidence" value="ECO:0007669"/>
    <property type="project" value="TreeGrafter"/>
</dbReference>
<dbReference type="PANTHER" id="PTHR46494:SF1">
    <property type="entry name" value="CORA FAMILY METAL ION TRANSPORTER (EUROFUNG)"/>
    <property type="match status" value="1"/>
</dbReference>
<accession>A0A1G4I858</accession>
<dbReference type="PANTHER" id="PTHR46494">
    <property type="entry name" value="CORA FAMILY METAL ION TRANSPORTER (EUROFUNG)"/>
    <property type="match status" value="1"/>
</dbReference>
<dbReference type="SUPFAM" id="SSF144083">
    <property type="entry name" value="Magnesium transport protein CorA, transmembrane region"/>
    <property type="match status" value="1"/>
</dbReference>
<evidence type="ECO:0000313" key="14">
    <source>
        <dbReference type="Proteomes" id="UP000195570"/>
    </source>
</evidence>
<dbReference type="Proteomes" id="UP000195570">
    <property type="component" value="Unassembled WGS sequence"/>
</dbReference>
<evidence type="ECO:0000256" key="5">
    <source>
        <dbReference type="ARBA" id="ARBA00022519"/>
    </source>
</evidence>
<keyword evidence="8 12" id="KW-1133">Transmembrane helix</keyword>
<feature type="region of interest" description="Disordered" evidence="11">
    <location>
        <begin position="177"/>
        <end position="200"/>
    </location>
</feature>
<evidence type="ECO:0000256" key="2">
    <source>
        <dbReference type="ARBA" id="ARBA00009765"/>
    </source>
</evidence>
<evidence type="ECO:0000256" key="1">
    <source>
        <dbReference type="ARBA" id="ARBA00004651"/>
    </source>
</evidence>
<evidence type="ECO:0000256" key="10">
    <source>
        <dbReference type="ARBA" id="ARBA00023136"/>
    </source>
</evidence>
<feature type="region of interest" description="Disordered" evidence="11">
    <location>
        <begin position="1"/>
        <end position="33"/>
    </location>
</feature>
<keyword evidence="6 12" id="KW-0812">Transmembrane</keyword>
<keyword evidence="9" id="KW-0406">Ion transport</keyword>
<evidence type="ECO:0000256" key="3">
    <source>
        <dbReference type="ARBA" id="ARBA00022448"/>
    </source>
</evidence>
<feature type="region of interest" description="Disordered" evidence="11">
    <location>
        <begin position="85"/>
        <end position="121"/>
    </location>
</feature>
<dbReference type="SUPFAM" id="SSF143865">
    <property type="entry name" value="CorA soluble domain-like"/>
    <property type="match status" value="1"/>
</dbReference>
<dbReference type="VEuPathDB" id="TriTrypDB:TEOVI_000600800"/>
<feature type="compositionally biased region" description="Low complexity" evidence="11">
    <location>
        <begin position="107"/>
        <end position="121"/>
    </location>
</feature>
<evidence type="ECO:0000256" key="8">
    <source>
        <dbReference type="ARBA" id="ARBA00022989"/>
    </source>
</evidence>
<gene>
    <name evidence="13" type="ORF">TEOVI_000600800</name>
</gene>
<keyword evidence="7" id="KW-0460">Magnesium</keyword>
<dbReference type="InterPro" id="IPR002523">
    <property type="entry name" value="MgTranspt_CorA/ZnTranspt_ZntB"/>
</dbReference>
<dbReference type="AlphaFoldDB" id="A0A1G4I858"/>
<comment type="caution">
    <text evidence="13">The sequence shown here is derived from an EMBL/GenBank/DDBJ whole genome shotgun (WGS) entry which is preliminary data.</text>
</comment>
<dbReference type="Pfam" id="PF01544">
    <property type="entry name" value="CorA"/>
    <property type="match status" value="1"/>
</dbReference>
<evidence type="ECO:0000313" key="13">
    <source>
        <dbReference type="EMBL" id="SCU67955.1"/>
    </source>
</evidence>